<dbReference type="InterPro" id="IPR017900">
    <property type="entry name" value="4Fe4S_Fe_S_CS"/>
</dbReference>
<dbReference type="PANTHER" id="PTHR43687:SF6">
    <property type="entry name" value="L-ASPARTATE SEMIALDEHYDE SULFURTRANSFERASE IRON-SULFUR SUBUNIT"/>
    <property type="match status" value="1"/>
</dbReference>
<keyword evidence="7" id="KW-0411">Iron-sulfur</keyword>
<keyword evidence="6" id="KW-0408">Iron</keyword>
<dbReference type="GO" id="GO:0051539">
    <property type="term" value="F:4 iron, 4 sulfur cluster binding"/>
    <property type="evidence" value="ECO:0007669"/>
    <property type="project" value="UniProtKB-KW"/>
</dbReference>
<keyword evidence="4" id="KW-0677">Repeat</keyword>
<feature type="non-terminal residue" evidence="9">
    <location>
        <position position="378"/>
    </location>
</feature>
<dbReference type="STRING" id="1817893.AUJ66_04715"/>
<dbReference type="AlphaFoldDB" id="A0A1J4SBX0"/>
<accession>A0A1J4SBX0</accession>
<dbReference type="GO" id="GO:0046872">
    <property type="term" value="F:metal ion binding"/>
    <property type="evidence" value="ECO:0007669"/>
    <property type="project" value="UniProtKB-KW"/>
</dbReference>
<keyword evidence="3" id="KW-0479">Metal-binding</keyword>
<dbReference type="InterPro" id="IPR050572">
    <property type="entry name" value="Fe-S_Ferredoxin"/>
</dbReference>
<feature type="domain" description="4Fe-4S ferredoxin-type" evidence="8">
    <location>
        <begin position="257"/>
        <end position="286"/>
    </location>
</feature>
<comment type="caution">
    <text evidence="9">The sequence shown here is derived from an EMBL/GenBank/DDBJ whole genome shotgun (WGS) entry which is preliminary data.</text>
</comment>
<gene>
    <name evidence="9" type="ORF">AUJ66_04715</name>
</gene>
<evidence type="ECO:0000256" key="4">
    <source>
        <dbReference type="ARBA" id="ARBA00022737"/>
    </source>
</evidence>
<reference evidence="9 10" key="1">
    <citation type="journal article" date="2016" name="Environ. Microbiol.">
        <title>Genomic resolution of a cold subsurface aquifer community provides metabolic insights for novel microbes adapted to high CO concentrations.</title>
        <authorList>
            <person name="Probst A.J."/>
            <person name="Castelle C.J."/>
            <person name="Singh A."/>
            <person name="Brown C.T."/>
            <person name="Anantharaman K."/>
            <person name="Sharon I."/>
            <person name="Hug L.A."/>
            <person name="Burstein D."/>
            <person name="Emerson J.B."/>
            <person name="Thomas B.C."/>
            <person name="Banfield J.F."/>
        </authorList>
    </citation>
    <scope>NUCLEOTIDE SEQUENCE [LARGE SCALE GENOMIC DNA]</scope>
    <source>
        <strain evidence="9">CG1_02_38_46</strain>
    </source>
</reference>
<dbReference type="PANTHER" id="PTHR43687">
    <property type="entry name" value="ADENYLYLSULFATE REDUCTASE, BETA SUBUNIT"/>
    <property type="match status" value="1"/>
</dbReference>
<dbReference type="EMBL" id="MNUO01000070">
    <property type="protein sequence ID" value="OIN96953.1"/>
    <property type="molecule type" value="Genomic_DNA"/>
</dbReference>
<organism evidence="9 10">
    <name type="scientific">Candidatus Desantisbacteria bacterium CG1_02_38_46</name>
    <dbReference type="NCBI Taxonomy" id="1817893"/>
    <lineage>
        <taxon>Bacteria</taxon>
        <taxon>Candidatus Desantisiibacteriota</taxon>
    </lineage>
</organism>
<evidence type="ECO:0000256" key="3">
    <source>
        <dbReference type="ARBA" id="ARBA00022723"/>
    </source>
</evidence>
<keyword evidence="1" id="KW-0813">Transport</keyword>
<dbReference type="Proteomes" id="UP000182278">
    <property type="component" value="Unassembled WGS sequence"/>
</dbReference>
<evidence type="ECO:0000313" key="10">
    <source>
        <dbReference type="Proteomes" id="UP000182278"/>
    </source>
</evidence>
<evidence type="ECO:0000256" key="1">
    <source>
        <dbReference type="ARBA" id="ARBA00022448"/>
    </source>
</evidence>
<feature type="domain" description="4Fe-4S ferredoxin-type" evidence="8">
    <location>
        <begin position="227"/>
        <end position="256"/>
    </location>
</feature>
<dbReference type="PROSITE" id="PS51379">
    <property type="entry name" value="4FE4S_FER_2"/>
    <property type="match status" value="2"/>
</dbReference>
<evidence type="ECO:0000259" key="8">
    <source>
        <dbReference type="PROSITE" id="PS51379"/>
    </source>
</evidence>
<dbReference type="SUPFAM" id="SSF54862">
    <property type="entry name" value="4Fe-4S ferredoxins"/>
    <property type="match status" value="1"/>
</dbReference>
<keyword evidence="2" id="KW-0004">4Fe-4S</keyword>
<evidence type="ECO:0000256" key="6">
    <source>
        <dbReference type="ARBA" id="ARBA00023004"/>
    </source>
</evidence>
<evidence type="ECO:0000256" key="5">
    <source>
        <dbReference type="ARBA" id="ARBA00022982"/>
    </source>
</evidence>
<protein>
    <recommendedName>
        <fullName evidence="8">4Fe-4S ferredoxin-type domain-containing protein</fullName>
    </recommendedName>
</protein>
<dbReference type="Gene3D" id="3.30.70.20">
    <property type="match status" value="1"/>
</dbReference>
<dbReference type="InterPro" id="IPR017896">
    <property type="entry name" value="4Fe4S_Fe-S-bd"/>
</dbReference>
<evidence type="ECO:0000256" key="2">
    <source>
        <dbReference type="ARBA" id="ARBA00022485"/>
    </source>
</evidence>
<dbReference type="Pfam" id="PF12838">
    <property type="entry name" value="Fer4_7"/>
    <property type="match status" value="1"/>
</dbReference>
<evidence type="ECO:0000256" key="7">
    <source>
        <dbReference type="ARBA" id="ARBA00023014"/>
    </source>
</evidence>
<dbReference type="Pfam" id="PF04015">
    <property type="entry name" value="DUF362"/>
    <property type="match status" value="1"/>
</dbReference>
<evidence type="ECO:0000313" key="9">
    <source>
        <dbReference type="EMBL" id="OIN96953.1"/>
    </source>
</evidence>
<keyword evidence="5" id="KW-0249">Electron transport</keyword>
<dbReference type="PROSITE" id="PS00198">
    <property type="entry name" value="4FE4S_FER_1"/>
    <property type="match status" value="2"/>
</dbReference>
<sequence>MSKRESLNIPEWLKFSGDRQKSPVYFIDIRGKNLNLNNPQVQRELNQKLKDVFKKLNPGNFKGPGVIKVHPGEPKNITYLLPELVQADISFLKEKGINCVIGDTTVIYSGPRGGESNPGGDVSAYTSVIEHNRWSQKHTGVPFVILDRPITSVPGVIEFSEEEVLRNIDSPGYYQNIYIAGAIDKAGVIFNNAHLTLHGLSPLALCVKGLAMGGAGRKGKLQIHANIIVKINSELCKRCGTCAKNCPGQALRYNKEKIPVLIEERCMGCGECLSVCPQKAIEMVRRGPIKWGKGADTFPRRLADFLITLLNGRWEGLVNVGHLYTVTADCDCNNRPQKPIFSDIGIIVSRNPFALDMLATRLFEEQAKKDRANYSLGN</sequence>
<proteinExistence type="predicted"/>
<name>A0A1J4SBX0_9BACT</name>
<dbReference type="InterPro" id="IPR007160">
    <property type="entry name" value="DUF362"/>
</dbReference>